<keyword evidence="1" id="KW-1133">Transmembrane helix</keyword>
<dbReference type="EMBL" id="JACRSO010000001">
    <property type="protein sequence ID" value="MBC8528569.1"/>
    <property type="molecule type" value="Genomic_DNA"/>
</dbReference>
<reference evidence="2" key="1">
    <citation type="submission" date="2020-08" db="EMBL/GenBank/DDBJ databases">
        <title>Genome public.</title>
        <authorList>
            <person name="Liu C."/>
            <person name="Sun Q."/>
        </authorList>
    </citation>
    <scope>NUCLEOTIDE SEQUENCE</scope>
    <source>
        <strain evidence="2">NSJ-44</strain>
    </source>
</reference>
<comment type="caution">
    <text evidence="2">The sequence shown here is derived from an EMBL/GenBank/DDBJ whole genome shotgun (WGS) entry which is preliminary data.</text>
</comment>
<accession>A0A926D064</accession>
<proteinExistence type="predicted"/>
<name>A0A926D064_9FIRM</name>
<keyword evidence="1" id="KW-0472">Membrane</keyword>
<dbReference type="Proteomes" id="UP000654279">
    <property type="component" value="Unassembled WGS sequence"/>
</dbReference>
<keyword evidence="1" id="KW-0812">Transmembrane</keyword>
<sequence length="202" mass="23121">MIYHLVTVLSIVSIVICIAAIRYSIATPVRKKFLVISSGLLGLVVYFSAIPFFNLVTHFKTPEEVFKFISFEPVQYRVDGKESSMLIYYDKDAYTEVLVRKCGDEYKLTRQNEGYANVYFEEKGPYIGMNLFGAKGSNEFYFCSGVMFDTDNISVSDSKGSDFQIVSVGRDDIRVYFIYGYVGEITSDYYIMFGDEKLRLTQ</sequence>
<evidence type="ECO:0000313" key="2">
    <source>
        <dbReference type="EMBL" id="MBC8528569.1"/>
    </source>
</evidence>
<keyword evidence="3" id="KW-1185">Reference proteome</keyword>
<protein>
    <submittedName>
        <fullName evidence="2">Uncharacterized protein</fullName>
    </submittedName>
</protein>
<dbReference type="RefSeq" id="WP_249284557.1">
    <property type="nucleotide sequence ID" value="NZ_JACRSO010000001.1"/>
</dbReference>
<gene>
    <name evidence="2" type="ORF">H8699_03840</name>
</gene>
<dbReference type="AlphaFoldDB" id="A0A926D064"/>
<evidence type="ECO:0000313" key="3">
    <source>
        <dbReference type="Proteomes" id="UP000654279"/>
    </source>
</evidence>
<evidence type="ECO:0000256" key="1">
    <source>
        <dbReference type="SAM" id="Phobius"/>
    </source>
</evidence>
<feature type="transmembrane region" description="Helical" evidence="1">
    <location>
        <begin position="6"/>
        <end position="26"/>
    </location>
</feature>
<organism evidence="2 3">
    <name type="scientific">Luoshenia tenuis</name>
    <dbReference type="NCBI Taxonomy" id="2763654"/>
    <lineage>
        <taxon>Bacteria</taxon>
        <taxon>Bacillati</taxon>
        <taxon>Bacillota</taxon>
        <taxon>Clostridia</taxon>
        <taxon>Christensenellales</taxon>
        <taxon>Christensenellaceae</taxon>
        <taxon>Luoshenia</taxon>
    </lineage>
</organism>
<feature type="transmembrane region" description="Helical" evidence="1">
    <location>
        <begin position="33"/>
        <end position="53"/>
    </location>
</feature>